<evidence type="ECO:0000313" key="2">
    <source>
        <dbReference type="Proteomes" id="UP000653797"/>
    </source>
</evidence>
<keyword evidence="2" id="KW-1185">Reference proteome</keyword>
<dbReference type="Pfam" id="PF14552">
    <property type="entry name" value="Tautomerase_2"/>
    <property type="match status" value="1"/>
</dbReference>
<dbReference type="PANTHER" id="PTHR38460">
    <property type="entry name" value="TAUTOMERASE YOLI-RELATED"/>
    <property type="match status" value="1"/>
</dbReference>
<comment type="caution">
    <text evidence="1">The sequence shown here is derived from an EMBL/GenBank/DDBJ whole genome shotgun (WGS) entry which is preliminary data.</text>
</comment>
<sequence length="129" mass="15023">MSQVKIYGVREHLLPIRNQLSDVIHACVVEALQFPESKRAHRFFYLEKDDFFRPATASERYVILEFLMMEGRTVETKKKLIHLLYERINAQVGLAVADIEICILESPAHNWGFRGMTGDEIQLNYKINV</sequence>
<protein>
    <submittedName>
        <fullName evidence="1">Tautomerase family protein</fullName>
    </submittedName>
</protein>
<name>A0A927AXX7_9BACT</name>
<evidence type="ECO:0000313" key="1">
    <source>
        <dbReference type="EMBL" id="MBD2751798.1"/>
    </source>
</evidence>
<dbReference type="EMBL" id="JACXAA010000001">
    <property type="protein sequence ID" value="MBD2751798.1"/>
    <property type="molecule type" value="Genomic_DNA"/>
</dbReference>
<dbReference type="SUPFAM" id="SSF55331">
    <property type="entry name" value="Tautomerase/MIF"/>
    <property type="match status" value="1"/>
</dbReference>
<organism evidence="1 2">
    <name type="scientific">Spirosoma validum</name>
    <dbReference type="NCBI Taxonomy" id="2771355"/>
    <lineage>
        <taxon>Bacteria</taxon>
        <taxon>Pseudomonadati</taxon>
        <taxon>Bacteroidota</taxon>
        <taxon>Cytophagia</taxon>
        <taxon>Cytophagales</taxon>
        <taxon>Cytophagaceae</taxon>
        <taxon>Spirosoma</taxon>
    </lineage>
</organism>
<dbReference type="Gene3D" id="3.30.429.10">
    <property type="entry name" value="Macrophage Migration Inhibitory Factor"/>
    <property type="match status" value="1"/>
</dbReference>
<reference evidence="1" key="1">
    <citation type="submission" date="2020-09" db="EMBL/GenBank/DDBJ databases">
        <authorList>
            <person name="Kim M.K."/>
        </authorList>
    </citation>
    <scope>NUCLEOTIDE SEQUENCE</scope>
    <source>
        <strain evidence="1">BT704</strain>
    </source>
</reference>
<dbReference type="InterPro" id="IPR014347">
    <property type="entry name" value="Tautomerase/MIF_sf"/>
</dbReference>
<accession>A0A927AXX7</accession>
<dbReference type="AlphaFoldDB" id="A0A927AXX7"/>
<dbReference type="RefSeq" id="WP_191037428.1">
    <property type="nucleotide sequence ID" value="NZ_JACXAA010000001.1"/>
</dbReference>
<proteinExistence type="predicted"/>
<dbReference type="InterPro" id="IPR037479">
    <property type="entry name" value="Tauto_MSAD"/>
</dbReference>
<dbReference type="PANTHER" id="PTHR38460:SF1">
    <property type="entry name" value="TAUTOMERASE YOLI-RELATED"/>
    <property type="match status" value="1"/>
</dbReference>
<dbReference type="Proteomes" id="UP000653797">
    <property type="component" value="Unassembled WGS sequence"/>
</dbReference>
<gene>
    <name evidence="1" type="ORF">IC230_02765</name>
</gene>